<proteinExistence type="predicted"/>
<comment type="caution">
    <text evidence="2">The sequence shown here is derived from an EMBL/GenBank/DDBJ whole genome shotgun (WGS) entry which is preliminary data.</text>
</comment>
<sequence length="172" mass="18796">MFKLLGSLLIILAAGGMGITISRNYARRPRDLRSLQAALQMLETEITYTATPLPEALGQVALRAGGRVAPLFSRAREELLSMSGCTAREAWETSLKEFYPGTALQPVDLAVLRGLGAALGISNIQDQSKHLRLAMEQLGLEMVRAEEEAARYVKLWNYLGFLGGLAAVLMLY</sequence>
<dbReference type="RefSeq" id="WP_152946036.1">
    <property type="nucleotide sequence ID" value="NZ_WHYR01000016.1"/>
</dbReference>
<name>A0A6N7IQ05_9FIRM</name>
<organism evidence="2 3">
    <name type="scientific">Desulfofundulus thermobenzoicus</name>
    <dbReference type="NCBI Taxonomy" id="29376"/>
    <lineage>
        <taxon>Bacteria</taxon>
        <taxon>Bacillati</taxon>
        <taxon>Bacillota</taxon>
        <taxon>Clostridia</taxon>
        <taxon>Eubacteriales</taxon>
        <taxon>Peptococcaceae</taxon>
        <taxon>Desulfofundulus</taxon>
    </lineage>
</organism>
<dbReference type="EMBL" id="WHYR01000016">
    <property type="protein sequence ID" value="MQL52112.1"/>
    <property type="molecule type" value="Genomic_DNA"/>
</dbReference>
<reference evidence="2 3" key="1">
    <citation type="submission" date="2019-10" db="EMBL/GenBank/DDBJ databases">
        <title>Comparative genomics of sulfur disproportionating microorganisms.</title>
        <authorList>
            <person name="Ward L.M."/>
            <person name="Bertran E."/>
            <person name="Johnston D."/>
        </authorList>
    </citation>
    <scope>NUCLEOTIDE SEQUENCE [LARGE SCALE GENOMIC DNA]</scope>
    <source>
        <strain evidence="2 3">DSM 14055</strain>
    </source>
</reference>
<accession>A0A6N7IQ05</accession>
<protein>
    <submittedName>
        <fullName evidence="2">Stage III sporulation protein AB</fullName>
    </submittedName>
</protein>
<evidence type="ECO:0000256" key="1">
    <source>
        <dbReference type="SAM" id="Coils"/>
    </source>
</evidence>
<dbReference type="PIRSF" id="PIRSF021435">
    <property type="entry name" value="SpoIIIAB"/>
    <property type="match status" value="1"/>
</dbReference>
<dbReference type="InterPro" id="IPR014198">
    <property type="entry name" value="Spore_III_AB"/>
</dbReference>
<keyword evidence="1" id="KW-0175">Coiled coil</keyword>
<dbReference type="NCBIfam" id="TIGR02833">
    <property type="entry name" value="spore_III_AB"/>
    <property type="match status" value="1"/>
</dbReference>
<dbReference type="Proteomes" id="UP000441717">
    <property type="component" value="Unassembled WGS sequence"/>
</dbReference>
<feature type="coiled-coil region" evidence="1">
    <location>
        <begin position="128"/>
        <end position="155"/>
    </location>
</feature>
<dbReference type="Pfam" id="PF09548">
    <property type="entry name" value="Spore_III_AB"/>
    <property type="match status" value="1"/>
</dbReference>
<evidence type="ECO:0000313" key="3">
    <source>
        <dbReference type="Proteomes" id="UP000441717"/>
    </source>
</evidence>
<keyword evidence="3" id="KW-1185">Reference proteome</keyword>
<evidence type="ECO:0000313" key="2">
    <source>
        <dbReference type="EMBL" id="MQL52112.1"/>
    </source>
</evidence>
<dbReference type="AlphaFoldDB" id="A0A6N7IQ05"/>
<gene>
    <name evidence="2" type="primary">spoIIIAB</name>
    <name evidence="2" type="ORF">GFC01_07475</name>
</gene>
<dbReference type="OrthoDB" id="1957909at2"/>